<dbReference type="OrthoDB" id="9795587at2"/>
<comment type="subcellular location">
    <subcellularLocation>
        <location evidence="1">Cell membrane</location>
        <topology evidence="1">Multi-pass membrane protein</topology>
    </subcellularLocation>
</comment>
<dbReference type="PATRIC" id="fig|134601.6.peg.3549"/>
<dbReference type="Gene3D" id="1.20.950.20">
    <property type="entry name" value="Transmembrane di-heme cytochromes, Chain C"/>
    <property type="match status" value="1"/>
</dbReference>
<evidence type="ECO:0000256" key="6">
    <source>
        <dbReference type="SAM" id="Phobius"/>
    </source>
</evidence>
<feature type="transmembrane region" description="Helical" evidence="6">
    <location>
        <begin position="99"/>
        <end position="119"/>
    </location>
</feature>
<organism evidence="9 10">
    <name type="scientific">Mycolicibacterium goodii</name>
    <name type="common">Mycobacterium goodii</name>
    <dbReference type="NCBI Taxonomy" id="134601"/>
    <lineage>
        <taxon>Bacteria</taxon>
        <taxon>Bacillati</taxon>
        <taxon>Actinomycetota</taxon>
        <taxon>Actinomycetes</taxon>
        <taxon>Mycobacteriales</taxon>
        <taxon>Mycobacteriaceae</taxon>
        <taxon>Mycolicibacterium</taxon>
    </lineage>
</organism>
<dbReference type="RefSeq" id="WP_049745756.1">
    <property type="nucleotide sequence ID" value="NZ_CP012150.1"/>
</dbReference>
<dbReference type="InterPro" id="IPR011577">
    <property type="entry name" value="Cyt_b561_bac/Ni-Hgenase"/>
</dbReference>
<proteinExistence type="predicted"/>
<accession>A0A0K0X7E4</accession>
<keyword evidence="2" id="KW-1003">Cell membrane</keyword>
<evidence type="ECO:0000313" key="9">
    <source>
        <dbReference type="EMBL" id="AKS33335.1"/>
    </source>
</evidence>
<dbReference type="GO" id="GO:0022904">
    <property type="term" value="P:respiratory electron transport chain"/>
    <property type="evidence" value="ECO:0007669"/>
    <property type="project" value="InterPro"/>
</dbReference>
<dbReference type="SUPFAM" id="SSF56524">
    <property type="entry name" value="Oxidoreductase molybdopterin-binding domain"/>
    <property type="match status" value="1"/>
</dbReference>
<evidence type="ECO:0000256" key="5">
    <source>
        <dbReference type="ARBA" id="ARBA00023136"/>
    </source>
</evidence>
<dbReference type="GO" id="GO:0009055">
    <property type="term" value="F:electron transfer activity"/>
    <property type="evidence" value="ECO:0007669"/>
    <property type="project" value="InterPro"/>
</dbReference>
<feature type="domain" description="Cytochrome b561 bacterial/Ni-hydrogenase" evidence="8">
    <location>
        <begin position="97"/>
        <end position="327"/>
    </location>
</feature>
<dbReference type="KEGG" id="mgo:AFA91_17095"/>
<keyword evidence="4 6" id="KW-1133">Transmembrane helix</keyword>
<evidence type="ECO:0000256" key="1">
    <source>
        <dbReference type="ARBA" id="ARBA00004651"/>
    </source>
</evidence>
<dbReference type="GO" id="GO:0005886">
    <property type="term" value="C:plasma membrane"/>
    <property type="evidence" value="ECO:0007669"/>
    <property type="project" value="UniProtKB-SubCell"/>
</dbReference>
<keyword evidence="5 6" id="KW-0472">Membrane</keyword>
<evidence type="ECO:0000313" key="10">
    <source>
        <dbReference type="Proteomes" id="UP000062255"/>
    </source>
</evidence>
<evidence type="ECO:0000256" key="4">
    <source>
        <dbReference type="ARBA" id="ARBA00022989"/>
    </source>
</evidence>
<feature type="transmembrane region" description="Helical" evidence="6">
    <location>
        <begin position="338"/>
        <end position="358"/>
    </location>
</feature>
<keyword evidence="3 6" id="KW-0812">Transmembrane</keyword>
<evidence type="ECO:0000259" key="8">
    <source>
        <dbReference type="Pfam" id="PF01292"/>
    </source>
</evidence>
<gene>
    <name evidence="9" type="ORF">AFA91_17095</name>
</gene>
<dbReference type="STRING" id="134601.AFA91_17095"/>
<evidence type="ECO:0000259" key="7">
    <source>
        <dbReference type="Pfam" id="PF00174"/>
    </source>
</evidence>
<dbReference type="InterPro" id="IPR000572">
    <property type="entry name" value="OxRdtase_Mopterin-bd_dom"/>
</dbReference>
<feature type="transmembrane region" description="Helical" evidence="6">
    <location>
        <begin position="49"/>
        <end position="69"/>
    </location>
</feature>
<reference evidence="9 10" key="1">
    <citation type="submission" date="2015-07" db="EMBL/GenBank/DDBJ databases">
        <title>Complete genome sequence of Mycobacterium goodii X7B, a facultative thermophilic biodesulfurizing bacterium.</title>
        <authorList>
            <person name="Yu B."/>
            <person name="Li F."/>
            <person name="Xu P."/>
        </authorList>
    </citation>
    <scope>NUCLEOTIDE SEQUENCE [LARGE SCALE GENOMIC DNA]</scope>
    <source>
        <strain evidence="9 10">X7B</strain>
    </source>
</reference>
<dbReference type="PANTHER" id="PTHR43032">
    <property type="entry name" value="PROTEIN-METHIONINE-SULFOXIDE REDUCTASE"/>
    <property type="match status" value="1"/>
</dbReference>
<feature type="transmembrane region" description="Helical" evidence="6">
    <location>
        <begin position="297"/>
        <end position="318"/>
    </location>
</feature>
<dbReference type="Pfam" id="PF01292">
    <property type="entry name" value="Ni_hydr_CYTB"/>
    <property type="match status" value="1"/>
</dbReference>
<dbReference type="Gene3D" id="3.90.420.10">
    <property type="entry name" value="Oxidoreductase, molybdopterin-binding domain"/>
    <property type="match status" value="1"/>
</dbReference>
<evidence type="ECO:0000256" key="3">
    <source>
        <dbReference type="ARBA" id="ARBA00022692"/>
    </source>
</evidence>
<dbReference type="Pfam" id="PF00174">
    <property type="entry name" value="Oxidored_molyb"/>
    <property type="match status" value="1"/>
</dbReference>
<dbReference type="InterPro" id="IPR036374">
    <property type="entry name" value="OxRdtase_Mopterin-bd_sf"/>
</dbReference>
<feature type="domain" description="Oxidoreductase molybdopterin-binding" evidence="7">
    <location>
        <begin position="422"/>
        <end position="561"/>
    </location>
</feature>
<protein>
    <submittedName>
        <fullName evidence="9">Oxidoreductase</fullName>
    </submittedName>
</protein>
<dbReference type="SUPFAM" id="SSF81342">
    <property type="entry name" value="Transmembrane di-heme cytochromes"/>
    <property type="match status" value="1"/>
</dbReference>
<dbReference type="Proteomes" id="UP000062255">
    <property type="component" value="Chromosome"/>
</dbReference>
<dbReference type="PANTHER" id="PTHR43032:SF2">
    <property type="entry name" value="BLL0505 PROTEIN"/>
    <property type="match status" value="1"/>
</dbReference>
<sequence length="586" mass="66182">MGTDDDTRAATRSVSGDESVRLGQWAGGIADEPAGVPSIRLGRRWFSSLWLILLAVAGLVVAVAVAQHVRQYEWLQDFIERYPGTAATRGGIEPGLPAWLRWSHLFNIVFMMFIIRAGLQILADHPRLYLNAGSTPGTAWLRLRGPIPPDRLDPADPSRQWTAKDDSVSLPKWLGIPGIRHTIGLARWWHFTFDALWLINGLIFYVLLFSTGQWRRIVPQSWDVVPNAVSTLVQYLSLDFPANDGFVAYNGLQLIAYFLTVFVFAPLAFVTGLLQAPAIAARFGLGRGPANRQVARSVHFLVLVWMVFFIAVHTVMVFTTGLIGNLNHIVFGTNTNSYWALAIYLVVMAVIVVLWLLASPVTLRYPRMVQTVGRCCVGWIKGLMEWLHPRADYTDNDISPYFWANGTLPASQEYRRLQAGGWAGYRLRVYGLVENPTEFSYRELVSMTKHEQITQHYCIQGWSGIAKWGGVRMSDILDFVRPLPSARWVVFYSMADGSEPGGGRYYDCHKIEHMRHPMTLLAYEMNGQPLAEIHGAPLRLRNEVELGFKQVKWIDAIEFVESFDHIGKGHGGYNEDHEFFGYRMPI</sequence>
<dbReference type="InterPro" id="IPR016174">
    <property type="entry name" value="Di-haem_cyt_TM"/>
</dbReference>
<feature type="transmembrane region" description="Helical" evidence="6">
    <location>
        <begin position="188"/>
        <end position="208"/>
    </location>
</feature>
<feature type="transmembrane region" description="Helical" evidence="6">
    <location>
        <begin position="254"/>
        <end position="276"/>
    </location>
</feature>
<dbReference type="AlphaFoldDB" id="A0A0K0X7E4"/>
<dbReference type="EMBL" id="CP012150">
    <property type="protein sequence ID" value="AKS33335.1"/>
    <property type="molecule type" value="Genomic_DNA"/>
</dbReference>
<name>A0A0K0X7E4_MYCGD</name>
<evidence type="ECO:0000256" key="2">
    <source>
        <dbReference type="ARBA" id="ARBA00022475"/>
    </source>
</evidence>